<evidence type="ECO:0000313" key="5">
    <source>
        <dbReference type="EMBL" id="MPN61280.1"/>
    </source>
</evidence>
<dbReference type="InterPro" id="IPR036230">
    <property type="entry name" value="LeuA_allosteric_dom_sf"/>
</dbReference>
<dbReference type="SMART" id="SM00917">
    <property type="entry name" value="LeuA_dimer"/>
    <property type="match status" value="1"/>
</dbReference>
<protein>
    <submittedName>
        <fullName evidence="5">(R)-citramalate synthase</fullName>
        <ecNumber evidence="5">2.3.1.182</ecNumber>
    </submittedName>
</protein>
<dbReference type="Gene3D" id="3.30.160.270">
    <property type="match status" value="1"/>
</dbReference>
<evidence type="ECO:0000259" key="4">
    <source>
        <dbReference type="SMART" id="SM00917"/>
    </source>
</evidence>
<comment type="caution">
    <text evidence="5">The sequence shown here is derived from an EMBL/GenBank/DDBJ whole genome shotgun (WGS) entry which is preliminary data.</text>
</comment>
<evidence type="ECO:0000256" key="2">
    <source>
        <dbReference type="ARBA" id="ARBA00022679"/>
    </source>
</evidence>
<dbReference type="EMBL" id="VSSQ01137675">
    <property type="protein sequence ID" value="MPN61280.1"/>
    <property type="molecule type" value="Genomic_DNA"/>
</dbReference>
<dbReference type="InterPro" id="IPR005675">
    <property type="entry name" value="Citramal_synthase"/>
</dbReference>
<dbReference type="EC" id="2.3.1.182" evidence="5"/>
<dbReference type="InterPro" id="IPR013709">
    <property type="entry name" value="2-isopropylmalate_synth_dimer"/>
</dbReference>
<reference evidence="5" key="1">
    <citation type="submission" date="2019-08" db="EMBL/GenBank/DDBJ databases">
        <authorList>
            <person name="Kucharzyk K."/>
            <person name="Murdoch R.W."/>
            <person name="Higgins S."/>
            <person name="Loffler F."/>
        </authorList>
    </citation>
    <scope>NUCLEOTIDE SEQUENCE</scope>
</reference>
<feature type="domain" description="2-isopropylmalate synthase LeuA allosteric (dimerisation)" evidence="4">
    <location>
        <begin position="2"/>
        <end position="80"/>
    </location>
</feature>
<sequence>MNAIDGALRKALEVFYPEIGEIRLTDYKVRVLDSESATAARVRVLIESTDGREYWTTVGVAVDIMEASCRALMDSIDYKLLKSQRLAERTAHQTETA</sequence>
<evidence type="ECO:0000256" key="3">
    <source>
        <dbReference type="ARBA" id="ARBA00029440"/>
    </source>
</evidence>
<proteinExistence type="inferred from homology"/>
<keyword evidence="5" id="KW-0012">Acyltransferase</keyword>
<organism evidence="5">
    <name type="scientific">bioreactor metagenome</name>
    <dbReference type="NCBI Taxonomy" id="1076179"/>
    <lineage>
        <taxon>unclassified sequences</taxon>
        <taxon>metagenomes</taxon>
        <taxon>ecological metagenomes</taxon>
    </lineage>
</organism>
<dbReference type="PANTHER" id="PTHR43538">
    <property type="entry name" value="ALPHA-IPM SYNTHASE/HOMOCITRATE SYNTHASE"/>
    <property type="match status" value="1"/>
</dbReference>
<accession>A0A645JDX0</accession>
<dbReference type="Pfam" id="PF08502">
    <property type="entry name" value="LeuA_dimer"/>
    <property type="match status" value="1"/>
</dbReference>
<dbReference type="GO" id="GO:0003852">
    <property type="term" value="F:2-isopropylmalate synthase activity"/>
    <property type="evidence" value="ECO:0007669"/>
    <property type="project" value="InterPro"/>
</dbReference>
<dbReference type="SUPFAM" id="SSF110921">
    <property type="entry name" value="2-isopropylmalate synthase LeuA, allosteric (dimerisation) domain"/>
    <property type="match status" value="1"/>
</dbReference>
<keyword evidence="2 5" id="KW-0808">Transferase</keyword>
<gene>
    <name evidence="5" type="primary">cimA_11</name>
    <name evidence="5" type="ORF">SDC9_209015</name>
</gene>
<dbReference type="PANTHER" id="PTHR43538:SF1">
    <property type="entry name" value="(R)-CITRAMALATE SYNTHASE"/>
    <property type="match status" value="1"/>
</dbReference>
<comment type="pathway">
    <text evidence="3">Amino-acid biosynthesis.</text>
</comment>
<comment type="similarity">
    <text evidence="1">Belongs to the alpha-IPM synthase/homocitrate synthase family.</text>
</comment>
<evidence type="ECO:0000256" key="1">
    <source>
        <dbReference type="ARBA" id="ARBA00006154"/>
    </source>
</evidence>
<dbReference type="GO" id="GO:0009098">
    <property type="term" value="P:L-leucine biosynthetic process"/>
    <property type="evidence" value="ECO:0007669"/>
    <property type="project" value="InterPro"/>
</dbReference>
<dbReference type="AlphaFoldDB" id="A0A645JDX0"/>
<name>A0A645JDX0_9ZZZZ</name>